<dbReference type="Gene3D" id="3.30.420.10">
    <property type="entry name" value="Ribonuclease H-like superfamily/Ribonuclease H"/>
    <property type="match status" value="1"/>
</dbReference>
<dbReference type="InterPro" id="IPR052343">
    <property type="entry name" value="Retrotransposon-Effector_Assoc"/>
</dbReference>
<evidence type="ECO:0000313" key="6">
    <source>
        <dbReference type="Proteomes" id="UP000596661"/>
    </source>
</evidence>
<dbReference type="Pfam" id="PF13966">
    <property type="entry name" value="zf-RVT"/>
    <property type="match status" value="1"/>
</dbReference>
<dbReference type="InterPro" id="IPR026960">
    <property type="entry name" value="RVT-Znf"/>
</dbReference>
<dbReference type="PANTHER" id="PTHR46890:SF48">
    <property type="entry name" value="RNA-DIRECTED DNA POLYMERASE"/>
    <property type="match status" value="1"/>
</dbReference>
<dbReference type="SUPFAM" id="SSF53098">
    <property type="entry name" value="Ribonuclease H-like"/>
    <property type="match status" value="1"/>
</dbReference>
<name>A0A803QKQ2_CANSA</name>
<feature type="region of interest" description="Disordered" evidence="1">
    <location>
        <begin position="148"/>
        <end position="167"/>
    </location>
</feature>
<organism evidence="5 6">
    <name type="scientific">Cannabis sativa</name>
    <name type="common">Hemp</name>
    <name type="synonym">Marijuana</name>
    <dbReference type="NCBI Taxonomy" id="3483"/>
    <lineage>
        <taxon>Eukaryota</taxon>
        <taxon>Viridiplantae</taxon>
        <taxon>Streptophyta</taxon>
        <taxon>Embryophyta</taxon>
        <taxon>Tracheophyta</taxon>
        <taxon>Spermatophyta</taxon>
        <taxon>Magnoliopsida</taxon>
        <taxon>eudicotyledons</taxon>
        <taxon>Gunneridae</taxon>
        <taxon>Pentapetalae</taxon>
        <taxon>rosids</taxon>
        <taxon>fabids</taxon>
        <taxon>Rosales</taxon>
        <taxon>Cannabaceae</taxon>
        <taxon>Cannabis</taxon>
    </lineage>
</organism>
<sequence length="1048" mass="118345">MDIPNSLDVLNGDSLLKIPLWVQVFNTSFLKRSEELAILVSSSLGHLLEIYRPSFRETWGPYFRLRVMFEVAQPLPRGIPVHFSGINKVVWLELKYENLPDICFFCGRMRHSYNKGCMDYMKACDEALFPPELSKRLEAMNLTYQPGVATPTGSKASKKTNKPDSKDKFKRQTEMVNGEFAIKSFIPPRQTLLNTSKLSSKDNPGHPWIIMGDFNAFLFSQDKQGDATLSHLGFFGSDHQALELVTSTPPGSRMKDKSKRFHFENVWLKDPNWSQMFDQSRLPSTTSRPSLISLQHTPCALEVSAIGITKKISISKSTLVRLRKIWKWPAQLLFWDDRTIANIKDLQSKLEALLYKEETYWKQRARTQWLAQGDKNTRFFHRCTSHRKKINKIHKLHSPNGGIISDEEDSNKALLNEEFALDEIEKVFFQLPLDKAPGPDGFNSNFYKATWSTVRNDVLNAASSFLNGNGDVAPLNTTLITLIPKVKQPTSISEFQPISLCNIVYKIISKTIDNRLKLVLNNLISPNQSAFLPGRLISDNIIIAQEVAHSIKLKSRGKTRWMAVKLDMAKAFDRVEWPFIVAILRKFQFPYRFIQLIFACISTSTFQLNFNGKVVGSVIPSRGNGQNTSTTRDHWISGIRQVTPISPVPDKVESFITNSMTWDITTLHRYYPPHVVEQILAIPLPLTPSPDDQIWEYSKSGVYSVRFGYHLSLSSTSPPNIPSSSSPSPWRKNLWHLNLPAKVKHFAFRATNSTLPTAKNLAYRKIIHSPGCDRCGNLEESVSHALFYCQSIRRVSKGTQLYPYIFSCSSEIMFHDIADMIYTSLTKEEVELFLCTAWFIWFNRNKALKGQAQDQAHAILNLAHSYLAEFNSSLSASAPTSRPRHSLATTTWSPPASGLLKLNVDAAVSKNDGKAGFGGVIRNSEGLVVAALAQPYIGRGVVATLEAKSFLSMRRWCIDEHFQVQEVETDCKAIADALSHNKEDFTVFGYLICQIKEVLSLIPSARLSHVNRGANYLANKLAHRALGLDEVAIWIGDDPCDLIEFLSL</sequence>
<dbReference type="Pfam" id="PF00078">
    <property type="entry name" value="RVT_1"/>
    <property type="match status" value="1"/>
</dbReference>
<dbReference type="CDD" id="cd01650">
    <property type="entry name" value="RT_nLTR_like"/>
    <property type="match status" value="1"/>
</dbReference>
<feature type="domain" description="Reverse transcriptase zinc-binding" evidence="4">
    <location>
        <begin position="726"/>
        <end position="793"/>
    </location>
</feature>
<protein>
    <recommendedName>
        <fullName evidence="7">Reverse transcriptase domain-containing protein</fullName>
    </recommendedName>
</protein>
<dbReference type="CDD" id="cd06222">
    <property type="entry name" value="RNase_H_like"/>
    <property type="match status" value="1"/>
</dbReference>
<dbReference type="Pfam" id="PF13456">
    <property type="entry name" value="RVT_3"/>
    <property type="match status" value="1"/>
</dbReference>
<dbReference type="Gramene" id="evm.model.10.173">
    <property type="protein sequence ID" value="cds.evm.model.10.173"/>
    <property type="gene ID" value="evm.TU.10.173"/>
</dbReference>
<dbReference type="Proteomes" id="UP000596661">
    <property type="component" value="Unassembled WGS sequence"/>
</dbReference>
<dbReference type="SUPFAM" id="SSF56672">
    <property type="entry name" value="DNA/RNA polymerases"/>
    <property type="match status" value="1"/>
</dbReference>
<proteinExistence type="predicted"/>
<evidence type="ECO:0000259" key="4">
    <source>
        <dbReference type="Pfam" id="PF13966"/>
    </source>
</evidence>
<dbReference type="GO" id="GO:0003676">
    <property type="term" value="F:nucleic acid binding"/>
    <property type="evidence" value="ECO:0007669"/>
    <property type="project" value="InterPro"/>
</dbReference>
<dbReference type="EMBL" id="UZAU01000789">
    <property type="status" value="NOT_ANNOTATED_CDS"/>
    <property type="molecule type" value="Genomic_DNA"/>
</dbReference>
<dbReference type="InterPro" id="IPR044730">
    <property type="entry name" value="RNase_H-like_dom_plant"/>
</dbReference>
<dbReference type="InterPro" id="IPR002156">
    <property type="entry name" value="RNaseH_domain"/>
</dbReference>
<feature type="domain" description="RNase H type-1" evidence="3">
    <location>
        <begin position="903"/>
        <end position="1025"/>
    </location>
</feature>
<evidence type="ECO:0000256" key="1">
    <source>
        <dbReference type="SAM" id="MobiDB-lite"/>
    </source>
</evidence>
<dbReference type="InterPro" id="IPR043502">
    <property type="entry name" value="DNA/RNA_pol_sf"/>
</dbReference>
<reference evidence="5" key="1">
    <citation type="submission" date="2021-03" db="UniProtKB">
        <authorList>
            <consortium name="EnsemblPlants"/>
        </authorList>
    </citation>
    <scope>IDENTIFICATION</scope>
</reference>
<evidence type="ECO:0000259" key="2">
    <source>
        <dbReference type="Pfam" id="PF00078"/>
    </source>
</evidence>
<dbReference type="InterPro" id="IPR036397">
    <property type="entry name" value="RNaseH_sf"/>
</dbReference>
<evidence type="ECO:0000259" key="3">
    <source>
        <dbReference type="Pfam" id="PF13456"/>
    </source>
</evidence>
<dbReference type="EnsemblPlants" id="evm.model.10.173">
    <property type="protein sequence ID" value="cds.evm.model.10.173"/>
    <property type="gene ID" value="evm.TU.10.173"/>
</dbReference>
<dbReference type="GO" id="GO:0004523">
    <property type="term" value="F:RNA-DNA hybrid ribonuclease activity"/>
    <property type="evidence" value="ECO:0007669"/>
    <property type="project" value="InterPro"/>
</dbReference>
<evidence type="ECO:0008006" key="7">
    <source>
        <dbReference type="Google" id="ProtNLM"/>
    </source>
</evidence>
<dbReference type="InterPro" id="IPR012337">
    <property type="entry name" value="RNaseH-like_sf"/>
</dbReference>
<dbReference type="AlphaFoldDB" id="A0A803QKQ2"/>
<evidence type="ECO:0000313" key="5">
    <source>
        <dbReference type="EnsemblPlants" id="cds.evm.model.10.173"/>
    </source>
</evidence>
<keyword evidence="6" id="KW-1185">Reference proteome</keyword>
<dbReference type="PANTHER" id="PTHR46890">
    <property type="entry name" value="NON-LTR RETROLELEMENT REVERSE TRANSCRIPTASE-LIKE PROTEIN-RELATED"/>
    <property type="match status" value="1"/>
</dbReference>
<accession>A0A803QKQ2</accession>
<feature type="domain" description="Reverse transcriptase" evidence="2">
    <location>
        <begin position="487"/>
        <end position="607"/>
    </location>
</feature>
<dbReference type="InterPro" id="IPR000477">
    <property type="entry name" value="RT_dom"/>
</dbReference>